<feature type="compositionally biased region" description="Polar residues" evidence="1">
    <location>
        <begin position="151"/>
        <end position="173"/>
    </location>
</feature>
<feature type="region of interest" description="Disordered" evidence="1">
    <location>
        <begin position="145"/>
        <end position="173"/>
    </location>
</feature>
<dbReference type="Proteomes" id="UP000316759">
    <property type="component" value="Unassembled WGS sequence"/>
</dbReference>
<gene>
    <name evidence="2" type="ORF">FGIG_07439</name>
</gene>
<reference evidence="2 3" key="1">
    <citation type="submission" date="2019-04" db="EMBL/GenBank/DDBJ databases">
        <title>Annotation for the trematode Fasciola gigantica.</title>
        <authorList>
            <person name="Choi Y.-J."/>
        </authorList>
    </citation>
    <scope>NUCLEOTIDE SEQUENCE [LARGE SCALE GENOMIC DNA]</scope>
    <source>
        <strain evidence="2">Uganda_cow_1</strain>
    </source>
</reference>
<dbReference type="AlphaFoldDB" id="A0A504YF60"/>
<comment type="caution">
    <text evidence="2">The sequence shown here is derived from an EMBL/GenBank/DDBJ whole genome shotgun (WGS) entry which is preliminary data.</text>
</comment>
<sequence length="173" mass="20250">MVLYFDQSDKISNDRRIKYTLTNVKRSISLTRHGIQLKHPERLQWKDLRLNIICNGTDQMFQNIVNQLKLKIHHCSVDSLLPLYIKLIANFRESAMFNELTYFRRFGEKTQMTLHFFMDVNRVMSSATESSGRFRAVWERFTSDMEREGRNTSPEIGISTNGKKSEVSSSSAF</sequence>
<accession>A0A504YF60</accession>
<keyword evidence="3" id="KW-1185">Reference proteome</keyword>
<evidence type="ECO:0000313" key="2">
    <source>
        <dbReference type="EMBL" id="TPP56387.1"/>
    </source>
</evidence>
<dbReference type="EMBL" id="SUNJ01014590">
    <property type="protein sequence ID" value="TPP56387.1"/>
    <property type="molecule type" value="Genomic_DNA"/>
</dbReference>
<name>A0A504YF60_FASGI</name>
<protein>
    <submittedName>
        <fullName evidence="2">Uncharacterized protein</fullName>
    </submittedName>
</protein>
<proteinExistence type="predicted"/>
<organism evidence="2 3">
    <name type="scientific">Fasciola gigantica</name>
    <name type="common">Giant liver fluke</name>
    <dbReference type="NCBI Taxonomy" id="46835"/>
    <lineage>
        <taxon>Eukaryota</taxon>
        <taxon>Metazoa</taxon>
        <taxon>Spiralia</taxon>
        <taxon>Lophotrochozoa</taxon>
        <taxon>Platyhelminthes</taxon>
        <taxon>Trematoda</taxon>
        <taxon>Digenea</taxon>
        <taxon>Plagiorchiida</taxon>
        <taxon>Echinostomata</taxon>
        <taxon>Echinostomatoidea</taxon>
        <taxon>Fasciolidae</taxon>
        <taxon>Fasciola</taxon>
    </lineage>
</organism>
<evidence type="ECO:0000313" key="3">
    <source>
        <dbReference type="Proteomes" id="UP000316759"/>
    </source>
</evidence>
<evidence type="ECO:0000256" key="1">
    <source>
        <dbReference type="SAM" id="MobiDB-lite"/>
    </source>
</evidence>